<organism evidence="1 2">
    <name type="scientific">Ixodes persulcatus</name>
    <name type="common">Taiga tick</name>
    <dbReference type="NCBI Taxonomy" id="34615"/>
    <lineage>
        <taxon>Eukaryota</taxon>
        <taxon>Metazoa</taxon>
        <taxon>Ecdysozoa</taxon>
        <taxon>Arthropoda</taxon>
        <taxon>Chelicerata</taxon>
        <taxon>Arachnida</taxon>
        <taxon>Acari</taxon>
        <taxon>Parasitiformes</taxon>
        <taxon>Ixodida</taxon>
        <taxon>Ixodoidea</taxon>
        <taxon>Ixodidae</taxon>
        <taxon>Ixodinae</taxon>
        <taxon>Ixodes</taxon>
    </lineage>
</organism>
<sequence length="123" mass="13080">MRSGGRSGVLPHPGGPEGSKPTPGSAQPPGCPFPQTRESHAQPDVGGRARMARADGGVTLAEPSRAVDVACTSCRSRSCGSIEVVMFVSRRNTKDESAEQQTSACARKEWPGMCQPMLLREWN</sequence>
<evidence type="ECO:0000313" key="1">
    <source>
        <dbReference type="EMBL" id="KAG0419905.1"/>
    </source>
</evidence>
<dbReference type="Proteomes" id="UP000805193">
    <property type="component" value="Unassembled WGS sequence"/>
</dbReference>
<accession>A0AC60PHK1</accession>
<reference evidence="1 2" key="1">
    <citation type="journal article" date="2020" name="Cell">
        <title>Large-Scale Comparative Analyses of Tick Genomes Elucidate Their Genetic Diversity and Vector Capacities.</title>
        <authorList>
            <consortium name="Tick Genome and Microbiome Consortium (TIGMIC)"/>
            <person name="Jia N."/>
            <person name="Wang J."/>
            <person name="Shi W."/>
            <person name="Du L."/>
            <person name="Sun Y."/>
            <person name="Zhan W."/>
            <person name="Jiang J.F."/>
            <person name="Wang Q."/>
            <person name="Zhang B."/>
            <person name="Ji P."/>
            <person name="Bell-Sakyi L."/>
            <person name="Cui X.M."/>
            <person name="Yuan T.T."/>
            <person name="Jiang B.G."/>
            <person name="Yang W.F."/>
            <person name="Lam T.T."/>
            <person name="Chang Q.C."/>
            <person name="Ding S.J."/>
            <person name="Wang X.J."/>
            <person name="Zhu J.G."/>
            <person name="Ruan X.D."/>
            <person name="Zhao L."/>
            <person name="Wei J.T."/>
            <person name="Ye R.Z."/>
            <person name="Que T.C."/>
            <person name="Du C.H."/>
            <person name="Zhou Y.H."/>
            <person name="Cheng J.X."/>
            <person name="Dai P.F."/>
            <person name="Guo W.B."/>
            <person name="Han X.H."/>
            <person name="Huang E.J."/>
            <person name="Li L.F."/>
            <person name="Wei W."/>
            <person name="Gao Y.C."/>
            <person name="Liu J.Z."/>
            <person name="Shao H.Z."/>
            <person name="Wang X."/>
            <person name="Wang C.C."/>
            <person name="Yang T.C."/>
            <person name="Huo Q.B."/>
            <person name="Li W."/>
            <person name="Chen H.Y."/>
            <person name="Chen S.E."/>
            <person name="Zhou L.G."/>
            <person name="Ni X.B."/>
            <person name="Tian J.H."/>
            <person name="Sheng Y."/>
            <person name="Liu T."/>
            <person name="Pan Y.S."/>
            <person name="Xia L.Y."/>
            <person name="Li J."/>
            <person name="Zhao F."/>
            <person name="Cao W.C."/>
        </authorList>
    </citation>
    <scope>NUCLEOTIDE SEQUENCE [LARGE SCALE GENOMIC DNA]</scope>
    <source>
        <strain evidence="1">Iper-2018</strain>
    </source>
</reference>
<name>A0AC60PHK1_IXOPE</name>
<keyword evidence="2" id="KW-1185">Reference proteome</keyword>
<gene>
    <name evidence="1" type="ORF">HPB47_003806</name>
</gene>
<proteinExistence type="predicted"/>
<comment type="caution">
    <text evidence="1">The sequence shown here is derived from an EMBL/GenBank/DDBJ whole genome shotgun (WGS) entry which is preliminary data.</text>
</comment>
<dbReference type="EMBL" id="JABSTQ010010565">
    <property type="protein sequence ID" value="KAG0419905.1"/>
    <property type="molecule type" value="Genomic_DNA"/>
</dbReference>
<evidence type="ECO:0000313" key="2">
    <source>
        <dbReference type="Proteomes" id="UP000805193"/>
    </source>
</evidence>
<protein>
    <submittedName>
        <fullName evidence="1">Uncharacterized protein</fullName>
    </submittedName>
</protein>